<feature type="transmembrane region" description="Helical" evidence="9">
    <location>
        <begin position="181"/>
        <end position="200"/>
    </location>
</feature>
<feature type="transmembrane region" description="Helical" evidence="9">
    <location>
        <begin position="221"/>
        <end position="247"/>
    </location>
</feature>
<keyword evidence="3" id="KW-0813">Transport</keyword>
<keyword evidence="8 9" id="KW-0472">Membrane</keyword>
<dbReference type="Pfam" id="PF00999">
    <property type="entry name" value="Na_H_Exchanger"/>
    <property type="match status" value="1"/>
</dbReference>
<evidence type="ECO:0000313" key="11">
    <source>
        <dbReference type="EMBL" id="MBS4213995.1"/>
    </source>
</evidence>
<sequence>MLHIPLKEPVLIFGLAVLIFLLFPILMGKLKVPAIIGPIIAGIIIGPNGLEILARDSTIQLLGTVGLLFIMFIAGLELDLDGFKRYRNRSILFGLLTFSIPLILGVILGLWLNLSILSAILFGTIFSSHTPLGYPAISRLGIAKNKAVTTVVGGTLLTDSLAMLFLAVITGAAEGNLTLGFWMYLIIATTVFAVVVLIFTPHLTKWFFKRSNNEGTIEFNFVLAILFVAGAISLFVGLEPIIGAFLAGLALNRYIYDHGPLMNRIRFTANALFIPFFLLSVGMLMDLSVLVSSSNALLLTLLIPIVAIGSKLFASWTTGKVYGYSKAERKVMFGLSTSHAAATLAITLVGYRLGLFDQQIINAVIIIILVTCIMGPYFCEKYGRKLAIAQEDTIMDETLPERILIPMANPHTMESLLDLGFVVKKAIKTDEPLYPLSVVQKDLKQANNGVAQAERKLERSVIYASGADVSVKLLTRVDYNIGRGIERAATEERSTSIIVGWDGESEGGRKIFGKVIDNFLEHTYQRSFITHIKQPLNTLERVILILPNNIVHKPGFGDSISIIKSIASQLSATMTGLVIRDNLDMYEKTSKQVHPNLRIEFQSIDSWNSLYESHLNHVKSTDLVIVLSARRGTVAWHPQLEALPKKIASMNLENFIVFYPTEMKETDIRGSRGTEVPKELLFKKDYDD</sequence>
<dbReference type="GO" id="GO:0016020">
    <property type="term" value="C:membrane"/>
    <property type="evidence" value="ECO:0007669"/>
    <property type="project" value="UniProtKB-SubCell"/>
</dbReference>
<dbReference type="PANTHER" id="PTHR43562">
    <property type="entry name" value="NAPA-TYPE SODIUM/HYDROGEN ANTIPORTER"/>
    <property type="match status" value="1"/>
</dbReference>
<dbReference type="PANTHER" id="PTHR43562:SF4">
    <property type="entry name" value="NA(+)_H(+) ANTIPORTER NHAS5"/>
    <property type="match status" value="1"/>
</dbReference>
<evidence type="ECO:0000256" key="3">
    <source>
        <dbReference type="ARBA" id="ARBA00022448"/>
    </source>
</evidence>
<feature type="transmembrane region" description="Helical" evidence="9">
    <location>
        <begin position="297"/>
        <end position="319"/>
    </location>
</feature>
<evidence type="ECO:0000256" key="4">
    <source>
        <dbReference type="ARBA" id="ARBA00022449"/>
    </source>
</evidence>
<evidence type="ECO:0000259" key="10">
    <source>
        <dbReference type="Pfam" id="PF00999"/>
    </source>
</evidence>
<keyword evidence="4" id="KW-0050">Antiport</keyword>
<feature type="transmembrane region" description="Helical" evidence="9">
    <location>
        <begin position="59"/>
        <end position="78"/>
    </location>
</feature>
<comment type="similarity">
    <text evidence="2">Belongs to the monovalent cation:proton antiporter 2 (CPA2) transporter (TC 2.A.37) family.</text>
</comment>
<dbReference type="Gene3D" id="1.20.1530.20">
    <property type="match status" value="1"/>
</dbReference>
<comment type="subcellular location">
    <subcellularLocation>
        <location evidence="1">Membrane</location>
        <topology evidence="1">Multi-pass membrane protein</topology>
    </subcellularLocation>
</comment>
<proteinExistence type="inferred from homology"/>
<keyword evidence="12" id="KW-1185">Reference proteome</keyword>
<accession>A0A942U608</accession>
<dbReference type="AlphaFoldDB" id="A0A942U608"/>
<dbReference type="GO" id="GO:0015297">
    <property type="term" value="F:antiporter activity"/>
    <property type="evidence" value="ECO:0007669"/>
    <property type="project" value="UniProtKB-KW"/>
</dbReference>
<dbReference type="SUPFAM" id="SSF52402">
    <property type="entry name" value="Adenine nucleotide alpha hydrolases-like"/>
    <property type="match status" value="1"/>
</dbReference>
<dbReference type="EMBL" id="JAGYPF010000003">
    <property type="protein sequence ID" value="MBS4213995.1"/>
    <property type="molecule type" value="Genomic_DNA"/>
</dbReference>
<dbReference type="InterPro" id="IPR006153">
    <property type="entry name" value="Cation/H_exchanger_TM"/>
</dbReference>
<feature type="transmembrane region" description="Helical" evidence="9">
    <location>
        <begin position="331"/>
        <end position="353"/>
    </location>
</feature>
<name>A0A942U608_9BACI</name>
<evidence type="ECO:0000256" key="2">
    <source>
        <dbReference type="ARBA" id="ARBA00005551"/>
    </source>
</evidence>
<evidence type="ECO:0000256" key="5">
    <source>
        <dbReference type="ARBA" id="ARBA00022692"/>
    </source>
</evidence>
<dbReference type="RefSeq" id="WP_213118501.1">
    <property type="nucleotide sequence ID" value="NZ_JAGYPF010000003.1"/>
</dbReference>
<protein>
    <submittedName>
        <fullName evidence="11">Cation:proton antiporter</fullName>
    </submittedName>
</protein>
<feature type="transmembrane region" description="Helical" evidence="9">
    <location>
        <begin position="116"/>
        <end position="135"/>
    </location>
</feature>
<feature type="transmembrane region" description="Helical" evidence="9">
    <location>
        <begin position="360"/>
        <end position="378"/>
    </location>
</feature>
<evidence type="ECO:0000313" key="12">
    <source>
        <dbReference type="Proteomes" id="UP000679749"/>
    </source>
</evidence>
<dbReference type="Gene3D" id="3.40.50.620">
    <property type="entry name" value="HUPs"/>
    <property type="match status" value="1"/>
</dbReference>
<evidence type="ECO:0000256" key="9">
    <source>
        <dbReference type="SAM" id="Phobius"/>
    </source>
</evidence>
<gene>
    <name evidence="11" type="ORF">KHA99_16175</name>
</gene>
<feature type="transmembrane region" description="Helical" evidence="9">
    <location>
        <begin position="6"/>
        <end position="27"/>
    </location>
</feature>
<dbReference type="Proteomes" id="UP000679749">
    <property type="component" value="Unassembled WGS sequence"/>
</dbReference>
<dbReference type="GO" id="GO:1902600">
    <property type="term" value="P:proton transmembrane transport"/>
    <property type="evidence" value="ECO:0007669"/>
    <property type="project" value="InterPro"/>
</dbReference>
<feature type="transmembrane region" description="Helical" evidence="9">
    <location>
        <begin position="34"/>
        <end position="53"/>
    </location>
</feature>
<dbReference type="InterPro" id="IPR038770">
    <property type="entry name" value="Na+/solute_symporter_sf"/>
</dbReference>
<feature type="domain" description="Cation/H+ exchanger transmembrane" evidence="10">
    <location>
        <begin position="18"/>
        <end position="375"/>
    </location>
</feature>
<feature type="transmembrane region" description="Helical" evidence="9">
    <location>
        <begin position="147"/>
        <end position="169"/>
    </location>
</feature>
<organism evidence="11 12">
    <name type="scientific">Neobacillus rhizophilus</name>
    <dbReference type="NCBI Taxonomy" id="2833579"/>
    <lineage>
        <taxon>Bacteria</taxon>
        <taxon>Bacillati</taxon>
        <taxon>Bacillota</taxon>
        <taxon>Bacilli</taxon>
        <taxon>Bacillales</taxon>
        <taxon>Bacillaceae</taxon>
        <taxon>Neobacillus</taxon>
    </lineage>
</organism>
<feature type="transmembrane region" description="Helical" evidence="9">
    <location>
        <begin position="90"/>
        <end position="110"/>
    </location>
</feature>
<evidence type="ECO:0000256" key="1">
    <source>
        <dbReference type="ARBA" id="ARBA00004141"/>
    </source>
</evidence>
<dbReference type="InterPro" id="IPR014729">
    <property type="entry name" value="Rossmann-like_a/b/a_fold"/>
</dbReference>
<keyword evidence="6 9" id="KW-1133">Transmembrane helix</keyword>
<evidence type="ECO:0000256" key="6">
    <source>
        <dbReference type="ARBA" id="ARBA00022989"/>
    </source>
</evidence>
<evidence type="ECO:0000256" key="7">
    <source>
        <dbReference type="ARBA" id="ARBA00023065"/>
    </source>
</evidence>
<keyword evidence="5 9" id="KW-0812">Transmembrane</keyword>
<feature type="transmembrane region" description="Helical" evidence="9">
    <location>
        <begin position="267"/>
        <end position="285"/>
    </location>
</feature>
<comment type="caution">
    <text evidence="11">The sequence shown here is derived from an EMBL/GenBank/DDBJ whole genome shotgun (WGS) entry which is preliminary data.</text>
</comment>
<reference evidence="11" key="1">
    <citation type="submission" date="2021-05" db="EMBL/GenBank/DDBJ databases">
        <title>Novel Bacillus species.</title>
        <authorList>
            <person name="Liu G."/>
        </authorList>
    </citation>
    <scope>NUCLEOTIDE SEQUENCE</scope>
    <source>
        <strain evidence="11">FJAT-49825</strain>
    </source>
</reference>
<keyword evidence="7" id="KW-0406">Ion transport</keyword>
<evidence type="ECO:0000256" key="8">
    <source>
        <dbReference type="ARBA" id="ARBA00023136"/>
    </source>
</evidence>